<organism evidence="7 8">
    <name type="scientific">Ferrimonas pelagia</name>
    <dbReference type="NCBI Taxonomy" id="1177826"/>
    <lineage>
        <taxon>Bacteria</taxon>
        <taxon>Pseudomonadati</taxon>
        <taxon>Pseudomonadota</taxon>
        <taxon>Gammaproteobacteria</taxon>
        <taxon>Alteromonadales</taxon>
        <taxon>Ferrimonadaceae</taxon>
        <taxon>Ferrimonas</taxon>
    </lineage>
</organism>
<dbReference type="InterPro" id="IPR024607">
    <property type="entry name" value="Sulfatase_CS"/>
</dbReference>
<proteinExistence type="inferred from homology"/>
<keyword evidence="5" id="KW-0732">Signal</keyword>
<dbReference type="InterPro" id="IPR050738">
    <property type="entry name" value="Sulfatase"/>
</dbReference>
<feature type="signal peptide" evidence="5">
    <location>
        <begin position="1"/>
        <end position="23"/>
    </location>
</feature>
<evidence type="ECO:0000256" key="1">
    <source>
        <dbReference type="ARBA" id="ARBA00008779"/>
    </source>
</evidence>
<dbReference type="SUPFAM" id="SSF53649">
    <property type="entry name" value="Alkaline phosphatase-like"/>
    <property type="match status" value="1"/>
</dbReference>
<reference evidence="8" key="1">
    <citation type="journal article" date="2019" name="Int. J. Syst. Evol. Microbiol.">
        <title>The Global Catalogue of Microorganisms (GCM) 10K type strain sequencing project: providing services to taxonomists for standard genome sequencing and annotation.</title>
        <authorList>
            <consortium name="The Broad Institute Genomics Platform"/>
            <consortium name="The Broad Institute Genome Sequencing Center for Infectious Disease"/>
            <person name="Wu L."/>
            <person name="Ma J."/>
        </authorList>
    </citation>
    <scope>NUCLEOTIDE SEQUENCE [LARGE SCALE GENOMIC DNA]</scope>
    <source>
        <strain evidence="8">JCM 18401</strain>
    </source>
</reference>
<dbReference type="Pfam" id="PF00884">
    <property type="entry name" value="Sulfatase"/>
    <property type="match status" value="1"/>
</dbReference>
<dbReference type="PANTHER" id="PTHR42693:SF53">
    <property type="entry name" value="ENDO-4-O-SULFATASE"/>
    <property type="match status" value="1"/>
</dbReference>
<evidence type="ECO:0000259" key="6">
    <source>
        <dbReference type="Pfam" id="PF00884"/>
    </source>
</evidence>
<evidence type="ECO:0000256" key="2">
    <source>
        <dbReference type="ARBA" id="ARBA00022723"/>
    </source>
</evidence>
<dbReference type="Gene3D" id="3.30.1120.10">
    <property type="match status" value="1"/>
</dbReference>
<dbReference type="PANTHER" id="PTHR42693">
    <property type="entry name" value="ARYLSULFATASE FAMILY MEMBER"/>
    <property type="match status" value="1"/>
</dbReference>
<dbReference type="InterPro" id="IPR017850">
    <property type="entry name" value="Alkaline_phosphatase_core_sf"/>
</dbReference>
<dbReference type="Proteomes" id="UP001499988">
    <property type="component" value="Unassembled WGS sequence"/>
</dbReference>
<evidence type="ECO:0000256" key="5">
    <source>
        <dbReference type="SAM" id="SignalP"/>
    </source>
</evidence>
<feature type="chain" id="PRO_5047086038" description="Sulfatase N-terminal domain-containing protein" evidence="5">
    <location>
        <begin position="24"/>
        <end position="470"/>
    </location>
</feature>
<evidence type="ECO:0000313" key="8">
    <source>
        <dbReference type="Proteomes" id="UP001499988"/>
    </source>
</evidence>
<accession>A0ABP9FM69</accession>
<gene>
    <name evidence="7" type="ORF">GCM10023333_39280</name>
</gene>
<sequence>MRAPRLLGTSMAMLSLGIAPAFATERPNIIVIMADDLGYGDVSYNPEGEGDFETPNIDRIAKQGASFTSGYAMNMVCGPSRAGFVTGRYQQRFGYHDNTGPRVREHGITLGLPLELNTIGDYLSDAGYMTGLIGKWHDGDDPAYWPYNRGFQEFYGFNNGAANYFVGASNQQQKNSWQGIYREDGQRVANFPEYMTDAFGQESLAFVERHKADPFFLFLAYNAPHGPMQATAEDLARFAHIENEARRTSVAMVHNMDKNIGLLLDKLEAEELLDNTLIFLTSDNGGEGYPHSSNKPLKGIKGTTLEGGIRVPYLMMWPGVVMEGVTLDAPANGIDITATLLQAAIGEIKPEWQLEGVDLLPYAGGQADHLPERYLYWDNITNSAIRNSEWKFVDSHRKEFRGDTRRDRIQALYRISDDPSETTDLSRQYPEVAERMRQELDAWRQGNEKTRFGWGRHIGPKVGYRGKHQD</sequence>
<evidence type="ECO:0000256" key="3">
    <source>
        <dbReference type="ARBA" id="ARBA00022801"/>
    </source>
</evidence>
<dbReference type="InterPro" id="IPR000917">
    <property type="entry name" value="Sulfatase_N"/>
</dbReference>
<dbReference type="RefSeq" id="WP_345337203.1">
    <property type="nucleotide sequence ID" value="NZ_BAABJZ010000104.1"/>
</dbReference>
<evidence type="ECO:0000313" key="7">
    <source>
        <dbReference type="EMBL" id="GAA4901382.1"/>
    </source>
</evidence>
<feature type="domain" description="Sulfatase N-terminal" evidence="6">
    <location>
        <begin position="27"/>
        <end position="344"/>
    </location>
</feature>
<evidence type="ECO:0000256" key="4">
    <source>
        <dbReference type="ARBA" id="ARBA00022837"/>
    </source>
</evidence>
<dbReference type="Gene3D" id="3.40.720.10">
    <property type="entry name" value="Alkaline Phosphatase, subunit A"/>
    <property type="match status" value="1"/>
</dbReference>
<keyword evidence="3" id="KW-0378">Hydrolase</keyword>
<name>A0ABP9FM69_9GAMM</name>
<protein>
    <recommendedName>
        <fullName evidence="6">Sulfatase N-terminal domain-containing protein</fullName>
    </recommendedName>
</protein>
<dbReference type="PROSITE" id="PS00149">
    <property type="entry name" value="SULFATASE_2"/>
    <property type="match status" value="1"/>
</dbReference>
<comment type="similarity">
    <text evidence="1">Belongs to the sulfatase family.</text>
</comment>
<keyword evidence="2" id="KW-0479">Metal-binding</keyword>
<keyword evidence="4" id="KW-0106">Calcium</keyword>
<keyword evidence="8" id="KW-1185">Reference proteome</keyword>
<comment type="caution">
    <text evidence="7">The sequence shown here is derived from an EMBL/GenBank/DDBJ whole genome shotgun (WGS) entry which is preliminary data.</text>
</comment>
<dbReference type="EMBL" id="BAABJZ010000104">
    <property type="protein sequence ID" value="GAA4901382.1"/>
    <property type="molecule type" value="Genomic_DNA"/>
</dbReference>